<name>A0A0L0UII8_9BASI</name>
<keyword evidence="4" id="KW-1185">Reference proteome</keyword>
<sequence>GCLSTMRHPFHYSLLATMVMLAVMPAAQATEDTPAILRNDAPTGTGVRFDPIFLSSSEADAVDLSRFEHGAAASPGTYPADIYVNGELATHEK</sequence>
<dbReference type="AlphaFoldDB" id="A0A0L0UII8"/>
<organism evidence="3 4">
    <name type="scientific">Puccinia striiformis f. sp. tritici PST-78</name>
    <dbReference type="NCBI Taxonomy" id="1165861"/>
    <lineage>
        <taxon>Eukaryota</taxon>
        <taxon>Fungi</taxon>
        <taxon>Dikarya</taxon>
        <taxon>Basidiomycota</taxon>
        <taxon>Pucciniomycotina</taxon>
        <taxon>Pucciniomycetes</taxon>
        <taxon>Pucciniales</taxon>
        <taxon>Pucciniaceae</taxon>
        <taxon>Puccinia</taxon>
    </lineage>
</organism>
<feature type="signal peptide" evidence="1">
    <location>
        <begin position="1"/>
        <end position="29"/>
    </location>
</feature>
<accession>A0A0L0UII8</accession>
<dbReference type="Gene3D" id="3.10.20.410">
    <property type="match status" value="1"/>
</dbReference>
<evidence type="ECO:0000256" key="1">
    <source>
        <dbReference type="SAM" id="SignalP"/>
    </source>
</evidence>
<dbReference type="InterPro" id="IPR037224">
    <property type="entry name" value="PapC_N_sf"/>
</dbReference>
<dbReference type="EMBL" id="AJIL01008241">
    <property type="protein sequence ID" value="KNE86760.1"/>
    <property type="molecule type" value="Genomic_DNA"/>
</dbReference>
<evidence type="ECO:0000259" key="2">
    <source>
        <dbReference type="Pfam" id="PF13954"/>
    </source>
</evidence>
<proteinExistence type="predicted"/>
<protein>
    <recommendedName>
        <fullName evidence="2">PapC N-terminal domain-containing protein</fullName>
    </recommendedName>
</protein>
<reference evidence="4" key="1">
    <citation type="submission" date="2014-03" db="EMBL/GenBank/DDBJ databases">
        <title>The Genome Sequence of Puccinia striiformis f. sp. tritici PST-78.</title>
        <authorList>
            <consortium name="The Broad Institute Genome Sequencing Platform"/>
            <person name="Cuomo C."/>
            <person name="Hulbert S."/>
            <person name="Chen X."/>
            <person name="Walker B."/>
            <person name="Young S.K."/>
            <person name="Zeng Q."/>
            <person name="Gargeya S."/>
            <person name="Fitzgerald M."/>
            <person name="Haas B."/>
            <person name="Abouelleil A."/>
            <person name="Alvarado L."/>
            <person name="Arachchi H.M."/>
            <person name="Berlin A.M."/>
            <person name="Chapman S.B."/>
            <person name="Goldberg J."/>
            <person name="Griggs A."/>
            <person name="Gujja S."/>
            <person name="Hansen M."/>
            <person name="Howarth C."/>
            <person name="Imamovic A."/>
            <person name="Larimer J."/>
            <person name="McCowan C."/>
            <person name="Montmayeur A."/>
            <person name="Murphy C."/>
            <person name="Neiman D."/>
            <person name="Pearson M."/>
            <person name="Priest M."/>
            <person name="Roberts A."/>
            <person name="Saif S."/>
            <person name="Shea T."/>
            <person name="Sisk P."/>
            <person name="Sykes S."/>
            <person name="Wortman J."/>
            <person name="Nusbaum C."/>
            <person name="Birren B."/>
        </authorList>
    </citation>
    <scope>NUCLEOTIDE SEQUENCE [LARGE SCALE GENOMIC DNA]</scope>
    <source>
        <strain evidence="4">race PST-78</strain>
    </source>
</reference>
<feature type="domain" description="PapC N-terminal" evidence="2">
    <location>
        <begin position="49"/>
        <end position="90"/>
    </location>
</feature>
<keyword evidence="1" id="KW-0732">Signal</keyword>
<feature type="non-terminal residue" evidence="3">
    <location>
        <position position="93"/>
    </location>
</feature>
<evidence type="ECO:0000313" key="3">
    <source>
        <dbReference type="EMBL" id="KNE86760.1"/>
    </source>
</evidence>
<gene>
    <name evidence="3" type="ORF">PSTG_19876</name>
</gene>
<feature type="non-terminal residue" evidence="3">
    <location>
        <position position="1"/>
    </location>
</feature>
<comment type="caution">
    <text evidence="3">The sequence shown here is derived from an EMBL/GenBank/DDBJ whole genome shotgun (WGS) entry which is preliminary data.</text>
</comment>
<dbReference type="Proteomes" id="UP000054564">
    <property type="component" value="Unassembled WGS sequence"/>
</dbReference>
<evidence type="ECO:0000313" key="4">
    <source>
        <dbReference type="Proteomes" id="UP000054564"/>
    </source>
</evidence>
<feature type="chain" id="PRO_5005548837" description="PapC N-terminal domain-containing protein" evidence="1">
    <location>
        <begin position="30"/>
        <end position="93"/>
    </location>
</feature>
<dbReference type="SUPFAM" id="SSF141729">
    <property type="entry name" value="FimD N-terminal domain-like"/>
    <property type="match status" value="1"/>
</dbReference>
<dbReference type="Pfam" id="PF13954">
    <property type="entry name" value="PapC_N"/>
    <property type="match status" value="1"/>
</dbReference>
<dbReference type="InterPro" id="IPR025885">
    <property type="entry name" value="PapC_N"/>
</dbReference>